<feature type="region of interest" description="Disordered" evidence="1">
    <location>
        <begin position="113"/>
        <end position="157"/>
    </location>
</feature>
<feature type="compositionally biased region" description="Basic and acidic residues" evidence="1">
    <location>
        <begin position="113"/>
        <end position="124"/>
    </location>
</feature>
<dbReference type="Proteomes" id="UP001628179">
    <property type="component" value="Unassembled WGS sequence"/>
</dbReference>
<gene>
    <name evidence="2" type="ORF">MFIFM68171_10235</name>
</gene>
<feature type="compositionally biased region" description="Low complexity" evidence="1">
    <location>
        <begin position="223"/>
        <end position="235"/>
    </location>
</feature>
<feature type="compositionally biased region" description="Basic and acidic residues" evidence="1">
    <location>
        <begin position="177"/>
        <end position="199"/>
    </location>
</feature>
<dbReference type="RefSeq" id="XP_070921755.1">
    <property type="nucleotide sequence ID" value="XM_071065654.1"/>
</dbReference>
<reference evidence="2 3" key="1">
    <citation type="submission" date="2024-09" db="EMBL/GenBank/DDBJ databases">
        <title>Itraconazole resistance in Madurella fahalii resulting from another homologue of gene encoding cytochrome P450 14-alpha sterol demethylase (CYP51).</title>
        <authorList>
            <person name="Yoshioka I."/>
            <person name="Fahal A.H."/>
            <person name="Kaneko S."/>
            <person name="Yaguchi T."/>
        </authorList>
    </citation>
    <scope>NUCLEOTIDE SEQUENCE [LARGE SCALE GENOMIC DNA]</scope>
    <source>
        <strain evidence="2 3">IFM 68171</strain>
    </source>
</reference>
<feature type="compositionally biased region" description="Basic and acidic residues" evidence="1">
    <location>
        <begin position="273"/>
        <end position="287"/>
    </location>
</feature>
<feature type="compositionally biased region" description="Basic and acidic residues" evidence="1">
    <location>
        <begin position="314"/>
        <end position="353"/>
    </location>
</feature>
<accession>A0ABQ0GQK3</accession>
<feature type="compositionally biased region" description="Basic and acidic residues" evidence="1">
    <location>
        <begin position="50"/>
        <end position="64"/>
    </location>
</feature>
<dbReference type="GeneID" id="98180977"/>
<feature type="region of interest" description="Disordered" evidence="1">
    <location>
        <begin position="254"/>
        <end position="370"/>
    </location>
</feature>
<proteinExistence type="predicted"/>
<evidence type="ECO:0000313" key="2">
    <source>
        <dbReference type="EMBL" id="GAB1320025.1"/>
    </source>
</evidence>
<sequence length="370" mass="43209">MCLTKVYYNTYSDGTQDVTEKHYACRDGRGCSNPEVRKYDRKFPFTKLGEARTESHKSLAERKPTPYFTPHTLNGSKSPSPSGRRNSDVYMSGAKHYDHHDVYGRYDLYDQRLSSTRDPRESRTKRSTATPQIVYMDLDKPRRSRSHSSSRGYSRDVLLGPVHLADEYGRRYSSRSRSRDGSRDGSDHSSRYYRRRTDDPLGYVVIDDQDERRRQRREQRRMSSSSYTEASTSAAMDVYDPSRYIPRRASTVVHRSDGSITTASSASSKPKQLRWEDQVRAKRDRQNAEIANRPIVGEPKSILKHSSSTRKGKGREIDEIDELRRSIERMEIPRGRDREPRSARWYDEEPDRERRKRSKALAADDAYRYY</sequence>
<name>A0ABQ0GQK3_9PEZI</name>
<keyword evidence="3" id="KW-1185">Reference proteome</keyword>
<feature type="compositionally biased region" description="Polar residues" evidence="1">
    <location>
        <begin position="258"/>
        <end position="270"/>
    </location>
</feature>
<feature type="region of interest" description="Disordered" evidence="1">
    <location>
        <begin position="50"/>
        <end position="90"/>
    </location>
</feature>
<comment type="caution">
    <text evidence="2">The sequence shown here is derived from an EMBL/GenBank/DDBJ whole genome shotgun (WGS) entry which is preliminary data.</text>
</comment>
<organism evidence="2 3">
    <name type="scientific">Madurella fahalii</name>
    <dbReference type="NCBI Taxonomy" id="1157608"/>
    <lineage>
        <taxon>Eukaryota</taxon>
        <taxon>Fungi</taxon>
        <taxon>Dikarya</taxon>
        <taxon>Ascomycota</taxon>
        <taxon>Pezizomycotina</taxon>
        <taxon>Sordariomycetes</taxon>
        <taxon>Sordariomycetidae</taxon>
        <taxon>Sordariales</taxon>
        <taxon>Sordariales incertae sedis</taxon>
        <taxon>Madurella</taxon>
    </lineage>
</organism>
<evidence type="ECO:0000256" key="1">
    <source>
        <dbReference type="SAM" id="MobiDB-lite"/>
    </source>
</evidence>
<feature type="region of interest" description="Disordered" evidence="1">
    <location>
        <begin position="169"/>
        <end position="242"/>
    </location>
</feature>
<dbReference type="EMBL" id="BAAFSV010000006">
    <property type="protein sequence ID" value="GAB1320025.1"/>
    <property type="molecule type" value="Genomic_DNA"/>
</dbReference>
<evidence type="ECO:0000313" key="3">
    <source>
        <dbReference type="Proteomes" id="UP001628179"/>
    </source>
</evidence>
<feature type="compositionally biased region" description="Polar residues" evidence="1">
    <location>
        <begin position="71"/>
        <end position="84"/>
    </location>
</feature>
<protein>
    <submittedName>
        <fullName evidence="2">Uncharacterized protein</fullName>
    </submittedName>
</protein>